<dbReference type="PANTHER" id="PTHR42894">
    <property type="entry name" value="N-(5'-PHOSPHORIBOSYL)ANTHRANILATE ISOMERASE"/>
    <property type="match status" value="1"/>
</dbReference>
<evidence type="ECO:0000256" key="4">
    <source>
        <dbReference type="ARBA" id="ARBA00022272"/>
    </source>
</evidence>
<reference evidence="11 12" key="1">
    <citation type="submission" date="2018-01" db="EMBL/GenBank/DDBJ databases">
        <title>Arthrobacter sp. nov., from glaciers in China.</title>
        <authorList>
            <person name="Liu Q."/>
            <person name="Xin Y.-H."/>
        </authorList>
    </citation>
    <scope>NUCLEOTIDE SEQUENCE [LARGE SCALE GENOMIC DNA]</scope>
    <source>
        <strain evidence="11 12">HLT2-12-2</strain>
    </source>
</reference>
<dbReference type="Proteomes" id="UP000237061">
    <property type="component" value="Unassembled WGS sequence"/>
</dbReference>
<dbReference type="UniPathway" id="UPA00035">
    <property type="reaction ID" value="UER00042"/>
</dbReference>
<evidence type="ECO:0000256" key="6">
    <source>
        <dbReference type="ARBA" id="ARBA00022822"/>
    </source>
</evidence>
<comment type="catalytic activity">
    <reaction evidence="1 9">
        <text>N-(5-phospho-beta-D-ribosyl)anthranilate = 1-(2-carboxyphenylamino)-1-deoxy-D-ribulose 5-phosphate</text>
        <dbReference type="Rhea" id="RHEA:21540"/>
        <dbReference type="ChEBI" id="CHEBI:18277"/>
        <dbReference type="ChEBI" id="CHEBI:58613"/>
        <dbReference type="EC" id="5.3.1.24"/>
    </reaction>
</comment>
<accession>A0A2S3ZVQ3</accession>
<evidence type="ECO:0000256" key="1">
    <source>
        <dbReference type="ARBA" id="ARBA00001164"/>
    </source>
</evidence>
<keyword evidence="5 9" id="KW-0028">Amino-acid biosynthesis</keyword>
<proteinExistence type="inferred from homology"/>
<evidence type="ECO:0000256" key="7">
    <source>
        <dbReference type="ARBA" id="ARBA00023141"/>
    </source>
</evidence>
<feature type="domain" description="N-(5'phosphoribosyl) anthranilate isomerase (PRAI)" evidence="10">
    <location>
        <begin position="3"/>
        <end position="199"/>
    </location>
</feature>
<protein>
    <recommendedName>
        <fullName evidence="4 9">N-(5'-phosphoribosyl)anthranilate isomerase</fullName>
        <shortName evidence="9">PRAI</shortName>
        <ecNumber evidence="3 9">5.3.1.24</ecNumber>
    </recommendedName>
</protein>
<dbReference type="InterPro" id="IPR011060">
    <property type="entry name" value="RibuloseP-bd_barrel"/>
</dbReference>
<dbReference type="EC" id="5.3.1.24" evidence="3 9"/>
<evidence type="ECO:0000256" key="2">
    <source>
        <dbReference type="ARBA" id="ARBA00004664"/>
    </source>
</evidence>
<sequence>MYIKICGLQTVESVAAAVEAGANAVGFIFAPGSPRTITAALAATLVSSVPEGIETVGVFRDQPLDEVLATSREAELTTVQLHGNEPLADVTRLHAAGFRTLRAFSVAAYNALNPEDKRAWKSERILLDAVEPGAGETFDSSELAQGAPQGFWLLAGGLNPSNVASLVGALHPHGVDVSSGVESSRGVKDSMLIRDFIQAARSIS</sequence>
<comment type="caution">
    <text evidence="11">The sequence shown here is derived from an EMBL/GenBank/DDBJ whole genome shotgun (WGS) entry which is preliminary data.</text>
</comment>
<keyword evidence="8 9" id="KW-0413">Isomerase</keyword>
<dbReference type="RefSeq" id="WP_103465657.1">
    <property type="nucleotide sequence ID" value="NZ_PPXC01000007.1"/>
</dbReference>
<dbReference type="AlphaFoldDB" id="A0A2S3ZVQ3"/>
<evidence type="ECO:0000313" key="11">
    <source>
        <dbReference type="EMBL" id="POH73308.1"/>
    </source>
</evidence>
<evidence type="ECO:0000256" key="9">
    <source>
        <dbReference type="HAMAP-Rule" id="MF_00135"/>
    </source>
</evidence>
<comment type="similarity">
    <text evidence="9">Belongs to the TrpF family.</text>
</comment>
<dbReference type="InterPro" id="IPR013785">
    <property type="entry name" value="Aldolase_TIM"/>
</dbReference>
<dbReference type="InterPro" id="IPR001240">
    <property type="entry name" value="PRAI_dom"/>
</dbReference>
<dbReference type="CDD" id="cd00405">
    <property type="entry name" value="PRAI"/>
    <property type="match status" value="1"/>
</dbReference>
<evidence type="ECO:0000259" key="10">
    <source>
        <dbReference type="Pfam" id="PF00697"/>
    </source>
</evidence>
<keyword evidence="6 9" id="KW-0822">Tryptophan biosynthesis</keyword>
<dbReference type="PANTHER" id="PTHR42894:SF1">
    <property type="entry name" value="N-(5'-PHOSPHORIBOSYL)ANTHRANILATE ISOMERASE"/>
    <property type="match status" value="1"/>
</dbReference>
<comment type="pathway">
    <text evidence="2 9">Amino-acid biosynthesis; L-tryptophan biosynthesis; L-tryptophan from chorismate: step 3/5.</text>
</comment>
<evidence type="ECO:0000256" key="3">
    <source>
        <dbReference type="ARBA" id="ARBA00012572"/>
    </source>
</evidence>
<keyword evidence="7 9" id="KW-0057">Aromatic amino acid biosynthesis</keyword>
<dbReference type="EMBL" id="PPXC01000007">
    <property type="protein sequence ID" value="POH73308.1"/>
    <property type="molecule type" value="Genomic_DNA"/>
</dbReference>
<evidence type="ECO:0000313" key="12">
    <source>
        <dbReference type="Proteomes" id="UP000237061"/>
    </source>
</evidence>
<gene>
    <name evidence="9" type="primary">trpF</name>
    <name evidence="11" type="ORF">CVS27_10305</name>
</gene>
<organism evidence="11 12">
    <name type="scientific">Arthrobacter glacialis</name>
    <dbReference type="NCBI Taxonomy" id="1664"/>
    <lineage>
        <taxon>Bacteria</taxon>
        <taxon>Bacillati</taxon>
        <taxon>Actinomycetota</taxon>
        <taxon>Actinomycetes</taxon>
        <taxon>Micrococcales</taxon>
        <taxon>Micrococcaceae</taxon>
        <taxon>Arthrobacter</taxon>
    </lineage>
</organism>
<name>A0A2S3ZVQ3_ARTGL</name>
<dbReference type="GO" id="GO:0004640">
    <property type="term" value="F:phosphoribosylanthranilate isomerase activity"/>
    <property type="evidence" value="ECO:0007669"/>
    <property type="project" value="UniProtKB-UniRule"/>
</dbReference>
<dbReference type="HAMAP" id="MF_00135">
    <property type="entry name" value="PRAI"/>
    <property type="match status" value="1"/>
</dbReference>
<dbReference type="Gene3D" id="3.20.20.70">
    <property type="entry name" value="Aldolase class I"/>
    <property type="match status" value="1"/>
</dbReference>
<dbReference type="InterPro" id="IPR044643">
    <property type="entry name" value="TrpF_fam"/>
</dbReference>
<evidence type="ECO:0000256" key="5">
    <source>
        <dbReference type="ARBA" id="ARBA00022605"/>
    </source>
</evidence>
<keyword evidence="12" id="KW-1185">Reference proteome</keyword>
<dbReference type="SUPFAM" id="SSF51366">
    <property type="entry name" value="Ribulose-phoshate binding barrel"/>
    <property type="match status" value="1"/>
</dbReference>
<dbReference type="Pfam" id="PF00697">
    <property type="entry name" value="PRAI"/>
    <property type="match status" value="1"/>
</dbReference>
<evidence type="ECO:0000256" key="8">
    <source>
        <dbReference type="ARBA" id="ARBA00023235"/>
    </source>
</evidence>
<dbReference type="GO" id="GO:0000162">
    <property type="term" value="P:L-tryptophan biosynthetic process"/>
    <property type="evidence" value="ECO:0007669"/>
    <property type="project" value="UniProtKB-UniRule"/>
</dbReference>